<protein>
    <submittedName>
        <fullName evidence="4">Pectin lyase fold/virulence factor</fullName>
    </submittedName>
</protein>
<organism evidence="4 5">
    <name type="scientific">Lucifera butyrica</name>
    <dbReference type="NCBI Taxonomy" id="1351585"/>
    <lineage>
        <taxon>Bacteria</taxon>
        <taxon>Bacillati</taxon>
        <taxon>Bacillota</taxon>
        <taxon>Negativicutes</taxon>
        <taxon>Veillonellales</taxon>
        <taxon>Veillonellaceae</taxon>
        <taxon>Lucifera</taxon>
    </lineage>
</organism>
<name>A0A498RGS5_9FIRM</name>
<dbReference type="GO" id="GO:0016829">
    <property type="term" value="F:lyase activity"/>
    <property type="evidence" value="ECO:0007669"/>
    <property type="project" value="UniProtKB-KW"/>
</dbReference>
<proteinExistence type="predicted"/>
<dbReference type="InterPro" id="IPR005653">
    <property type="entry name" value="OstA-like_N"/>
</dbReference>
<dbReference type="GO" id="GO:0009279">
    <property type="term" value="C:cell outer membrane"/>
    <property type="evidence" value="ECO:0007669"/>
    <property type="project" value="TreeGrafter"/>
</dbReference>
<reference evidence="4 5" key="1">
    <citation type="submission" date="2018-06" db="EMBL/GenBank/DDBJ databases">
        <authorList>
            <person name="Strepis N."/>
        </authorList>
    </citation>
    <scope>NUCLEOTIDE SEQUENCE [LARGE SCALE GENOMIC DNA]</scope>
    <source>
        <strain evidence="4">LUCI</strain>
    </source>
</reference>
<dbReference type="Pfam" id="PF03968">
    <property type="entry name" value="LptD_N"/>
    <property type="match status" value="1"/>
</dbReference>
<dbReference type="GO" id="GO:0017089">
    <property type="term" value="F:glycolipid transfer activity"/>
    <property type="evidence" value="ECO:0007669"/>
    <property type="project" value="TreeGrafter"/>
</dbReference>
<gene>
    <name evidence="4" type="ORF">LUCI_4572</name>
</gene>
<evidence type="ECO:0000256" key="1">
    <source>
        <dbReference type="ARBA" id="ARBA00022729"/>
    </source>
</evidence>
<dbReference type="PANTHER" id="PTHR36504:SF1">
    <property type="entry name" value="LIPOPOLYSACCHARIDE EXPORT SYSTEM PROTEIN LPTA"/>
    <property type="match status" value="1"/>
</dbReference>
<sequence>MKRKLWIIPFVILFSLSMAAKMDAAQQSQPVELAADTIEYDSAQGVMTANGGVVTVTRGNAVMTGTSATYNTKTKEAEVSGGVKVVQDDATLTAPEVRSFEDNHIVATGGNVVLVKGEDTLYGPLMEYYVDKQYAIVPQNGKLVTADSVMTADKIEAFTAENRAVATGSVHIVSEQRQLDATGDQAVYYGNGGQKGKVVLSGNARAVQQGNVLTGNRLVIYLDNKKMDSEGRSQLVVTPQ</sequence>
<feature type="signal peptide" evidence="2">
    <location>
        <begin position="1"/>
        <end position="20"/>
    </location>
</feature>
<evidence type="ECO:0000313" key="4">
    <source>
        <dbReference type="EMBL" id="VBB09282.1"/>
    </source>
</evidence>
<feature type="domain" description="Organic solvent tolerance-like N-terminal" evidence="3">
    <location>
        <begin position="103"/>
        <end position="224"/>
    </location>
</feature>
<accession>A0A498RGS5</accession>
<keyword evidence="5" id="KW-1185">Reference proteome</keyword>
<dbReference type="Gene3D" id="2.60.450.10">
    <property type="entry name" value="Lipopolysaccharide (LPS) transport protein A like domain"/>
    <property type="match status" value="2"/>
</dbReference>
<evidence type="ECO:0000313" key="5">
    <source>
        <dbReference type="Proteomes" id="UP000277811"/>
    </source>
</evidence>
<dbReference type="Proteomes" id="UP000277811">
    <property type="component" value="Unassembled WGS sequence"/>
</dbReference>
<dbReference type="AlphaFoldDB" id="A0A498RGS5"/>
<keyword evidence="4" id="KW-0456">Lyase</keyword>
<keyword evidence="1 2" id="KW-0732">Signal</keyword>
<dbReference type="SUPFAM" id="SSF51126">
    <property type="entry name" value="Pectin lyase-like"/>
    <property type="match status" value="1"/>
</dbReference>
<evidence type="ECO:0000259" key="3">
    <source>
        <dbReference type="Pfam" id="PF03968"/>
    </source>
</evidence>
<dbReference type="GO" id="GO:0015920">
    <property type="term" value="P:lipopolysaccharide transport"/>
    <property type="evidence" value="ECO:0007669"/>
    <property type="project" value="TreeGrafter"/>
</dbReference>
<dbReference type="RefSeq" id="WP_207858326.1">
    <property type="nucleotide sequence ID" value="NZ_UPPP01000116.1"/>
</dbReference>
<dbReference type="PANTHER" id="PTHR36504">
    <property type="entry name" value="LIPOPOLYSACCHARIDE EXPORT SYSTEM PROTEIN LPTA"/>
    <property type="match status" value="1"/>
</dbReference>
<evidence type="ECO:0000256" key="2">
    <source>
        <dbReference type="SAM" id="SignalP"/>
    </source>
</evidence>
<dbReference type="EMBL" id="UPPP01000116">
    <property type="protein sequence ID" value="VBB09282.1"/>
    <property type="molecule type" value="Genomic_DNA"/>
</dbReference>
<dbReference type="InterPro" id="IPR052037">
    <property type="entry name" value="LPS_export_LptA"/>
</dbReference>
<feature type="chain" id="PRO_5038732069" evidence="2">
    <location>
        <begin position="21"/>
        <end position="240"/>
    </location>
</feature>
<dbReference type="InterPro" id="IPR011050">
    <property type="entry name" value="Pectin_lyase_fold/virulence"/>
</dbReference>
<dbReference type="GO" id="GO:0030288">
    <property type="term" value="C:outer membrane-bounded periplasmic space"/>
    <property type="evidence" value="ECO:0007669"/>
    <property type="project" value="TreeGrafter"/>
</dbReference>